<keyword evidence="1" id="KW-0862">Zinc</keyword>
<dbReference type="AlphaFoldDB" id="A0A922KYD6"/>
<accession>A0A922KYD6</accession>
<evidence type="ECO:0000256" key="2">
    <source>
        <dbReference type="SAM" id="MobiDB-lite"/>
    </source>
</evidence>
<dbReference type="SMART" id="SM00355">
    <property type="entry name" value="ZnF_C2H2"/>
    <property type="match status" value="2"/>
</dbReference>
<evidence type="ECO:0000259" key="3">
    <source>
        <dbReference type="PROSITE" id="PS50157"/>
    </source>
</evidence>
<dbReference type="Proteomes" id="UP000790347">
    <property type="component" value="Unassembled WGS sequence"/>
</dbReference>
<comment type="caution">
    <text evidence="4">The sequence shown here is derived from an EMBL/GenBank/DDBJ whole genome shotgun (WGS) entry which is preliminary data.</text>
</comment>
<proteinExistence type="predicted"/>
<evidence type="ECO:0000313" key="5">
    <source>
        <dbReference type="Proteomes" id="UP000790347"/>
    </source>
</evidence>
<reference evidence="4" key="1">
    <citation type="submission" date="2013-05" db="EMBL/GenBank/DDBJ databases">
        <authorList>
            <person name="Yim A.K.Y."/>
            <person name="Chan T.F."/>
            <person name="Ji K.M."/>
            <person name="Liu X.Y."/>
            <person name="Zhou J.W."/>
            <person name="Li R.Q."/>
            <person name="Yang K.Y."/>
            <person name="Li J."/>
            <person name="Li M."/>
            <person name="Law P.T.W."/>
            <person name="Wu Y.L."/>
            <person name="Cai Z.L."/>
            <person name="Qin H."/>
            <person name="Bao Y."/>
            <person name="Leung R.K.K."/>
            <person name="Ng P.K.S."/>
            <person name="Zou J."/>
            <person name="Zhong X.J."/>
            <person name="Ran P.X."/>
            <person name="Zhong N.S."/>
            <person name="Liu Z.G."/>
            <person name="Tsui S.K.W."/>
        </authorList>
    </citation>
    <scope>NUCLEOTIDE SEQUENCE</scope>
    <source>
        <strain evidence="4">Derf</strain>
        <tissue evidence="4">Whole organism</tissue>
    </source>
</reference>
<evidence type="ECO:0000256" key="1">
    <source>
        <dbReference type="PROSITE-ProRule" id="PRU00042"/>
    </source>
</evidence>
<feature type="compositionally biased region" description="Low complexity" evidence="2">
    <location>
        <begin position="32"/>
        <end position="44"/>
    </location>
</feature>
<reference evidence="4" key="2">
    <citation type="journal article" date="2022" name="Res Sq">
        <title>Comparative Genomics Reveals Insights into the Divergent Evolution of Astigmatic Mites and Household Pest Adaptations.</title>
        <authorList>
            <person name="Xiong Q."/>
            <person name="Wan A.T.-Y."/>
            <person name="Liu X.-Y."/>
            <person name="Fung C.S.-H."/>
            <person name="Xiao X."/>
            <person name="Malainual N."/>
            <person name="Hou J."/>
            <person name="Wang L."/>
            <person name="Wang M."/>
            <person name="Yang K."/>
            <person name="Cui Y."/>
            <person name="Leung E."/>
            <person name="Nong W."/>
            <person name="Shin S.-K."/>
            <person name="Au S."/>
            <person name="Jeong K.Y."/>
            <person name="Chew F.T."/>
            <person name="Hui J."/>
            <person name="Leung T.F."/>
            <person name="Tungtrongchitr A."/>
            <person name="Zhong N."/>
            <person name="Liu Z."/>
            <person name="Tsui S."/>
        </authorList>
    </citation>
    <scope>NUCLEOTIDE SEQUENCE</scope>
    <source>
        <strain evidence="4">Derf</strain>
        <tissue evidence="4">Whole organism</tissue>
    </source>
</reference>
<dbReference type="InterPro" id="IPR013087">
    <property type="entry name" value="Znf_C2H2_type"/>
</dbReference>
<name>A0A922KYD6_DERFA</name>
<feature type="domain" description="C2H2-type" evidence="3">
    <location>
        <begin position="226"/>
        <end position="256"/>
    </location>
</feature>
<dbReference type="PROSITE" id="PS00028">
    <property type="entry name" value="ZINC_FINGER_C2H2_1"/>
    <property type="match status" value="1"/>
</dbReference>
<dbReference type="PROSITE" id="PS50157">
    <property type="entry name" value="ZINC_FINGER_C2H2_2"/>
    <property type="match status" value="1"/>
</dbReference>
<dbReference type="EMBL" id="ASGP02000006">
    <property type="protein sequence ID" value="KAH9501617.1"/>
    <property type="molecule type" value="Genomic_DNA"/>
</dbReference>
<feature type="non-terminal residue" evidence="4">
    <location>
        <position position="298"/>
    </location>
</feature>
<protein>
    <recommendedName>
        <fullName evidence="3">C2H2-type domain-containing protein</fullName>
    </recommendedName>
</protein>
<feature type="region of interest" description="Disordered" evidence="2">
    <location>
        <begin position="32"/>
        <end position="52"/>
    </location>
</feature>
<keyword evidence="1" id="KW-0479">Metal-binding</keyword>
<organism evidence="4 5">
    <name type="scientific">Dermatophagoides farinae</name>
    <name type="common">American house dust mite</name>
    <dbReference type="NCBI Taxonomy" id="6954"/>
    <lineage>
        <taxon>Eukaryota</taxon>
        <taxon>Metazoa</taxon>
        <taxon>Ecdysozoa</taxon>
        <taxon>Arthropoda</taxon>
        <taxon>Chelicerata</taxon>
        <taxon>Arachnida</taxon>
        <taxon>Acari</taxon>
        <taxon>Acariformes</taxon>
        <taxon>Sarcoptiformes</taxon>
        <taxon>Astigmata</taxon>
        <taxon>Psoroptidia</taxon>
        <taxon>Analgoidea</taxon>
        <taxon>Pyroglyphidae</taxon>
        <taxon>Dermatophagoidinae</taxon>
        <taxon>Dermatophagoides</taxon>
    </lineage>
</organism>
<evidence type="ECO:0000313" key="4">
    <source>
        <dbReference type="EMBL" id="KAH9501617.1"/>
    </source>
</evidence>
<sequence length="298" mass="34901">MVAVNEHLGPSCLGNLTRSQSLPSSINFVAQNNQRNERNQNNNNADDDNENIIHNDGSIRNISRKFACPFNDRICRHHLTMGAGRRVQIPTYICVFHLMKKCKNIVMDNIPRCVEGFHIEPSTLSNLNEFEQQHQQAITCFYSRYCQEECAICGDKICEKRFHKERHYCLKYIIHTNIRFPCRISGCGKSLSHQTSVYRHVQCNKNYASFNMCKHHISYMHHNEVIRCPVDSCNQIYRYPSNLYRHIRKNHKLECPFLEDDICKLNESNNVESFSKFPSYICYYLNLMKKCNCTVIGD</sequence>
<gene>
    <name evidence="4" type="ORF">DERF_012452</name>
</gene>
<keyword evidence="1" id="KW-0863">Zinc-finger</keyword>
<dbReference type="GO" id="GO:0008270">
    <property type="term" value="F:zinc ion binding"/>
    <property type="evidence" value="ECO:0007669"/>
    <property type="project" value="UniProtKB-KW"/>
</dbReference>
<keyword evidence="5" id="KW-1185">Reference proteome</keyword>